<reference evidence="2" key="1">
    <citation type="submission" date="2012-03" db="EMBL/GenBank/DDBJ databases">
        <title>Fervidicoccus fontis complete genome analysis confirms its distinct phylogenetic position and predicts its environmental function.</title>
        <authorList>
            <person name="Lebedinsky A.V."/>
            <person name="Mardanov A.V."/>
            <person name="Gumerov V.M."/>
            <person name="Beletsky A.V."/>
            <person name="Kublanov I.V."/>
            <person name="Perevalova A.A."/>
            <person name="Bonch-Osmolovskaya E.A."/>
            <person name="Ravin N.V."/>
            <person name="Skryabin K.G."/>
        </authorList>
    </citation>
    <scope>NUCLEOTIDE SEQUENCE [LARGE SCALE GENOMIC DNA]</scope>
    <source>
        <strain evidence="2">DSM 19380 / VKM B-2539 / Kam940</strain>
    </source>
</reference>
<dbReference type="InParanoid" id="I0A0U1"/>
<dbReference type="KEGG" id="ffo:FFONT_0608"/>
<name>I0A0U1_FERFK</name>
<evidence type="ECO:0000313" key="2">
    <source>
        <dbReference type="Proteomes" id="UP000007391"/>
    </source>
</evidence>
<dbReference type="AlphaFoldDB" id="I0A0U1"/>
<keyword evidence="2" id="KW-1185">Reference proteome</keyword>
<organism evidence="1 2">
    <name type="scientific">Fervidicoccus fontis (strain DSM 19380 / JCM 18336 / VKM B-2539 / Kam940)</name>
    <dbReference type="NCBI Taxonomy" id="1163730"/>
    <lineage>
        <taxon>Archaea</taxon>
        <taxon>Thermoproteota</taxon>
        <taxon>Thermoprotei</taxon>
        <taxon>Fervidicoccales</taxon>
        <taxon>Fervidicoccaceae</taxon>
        <taxon>Fervidicoccus</taxon>
    </lineage>
</organism>
<protein>
    <submittedName>
        <fullName evidence="1">Uncharacterized protein</fullName>
    </submittedName>
</protein>
<dbReference type="Proteomes" id="UP000007391">
    <property type="component" value="Chromosome"/>
</dbReference>
<dbReference type="EMBL" id="CP003423">
    <property type="protein sequence ID" value="AFH42598.1"/>
    <property type="molecule type" value="Genomic_DNA"/>
</dbReference>
<sequence length="52" mass="6153">MKVSFNEAGMEWTTFNTGGPEKICEEPKRENNVIQLAFKYKIYPTREDVKKR</sequence>
<dbReference type="HOGENOM" id="CLU_3194352_0_0_2"/>
<reference evidence="1 2" key="2">
    <citation type="journal article" date="2014" name="Extremophiles">
        <title>Analysis of the complete genome of Fervidococcus fontis confirms the distinct phylogenetic position of the order Fervidicoccales and suggests its environmental function.</title>
        <authorList>
            <person name="Lebedinsky A.V."/>
            <person name="Mardanov A.V."/>
            <person name="Kublanov I.V."/>
            <person name="Gumerov V.M."/>
            <person name="Beletsky A.V."/>
            <person name="Perevalova A.A."/>
            <person name="Bidzhieva S.Kh."/>
            <person name="Bonch-Osmolovskaya E.A."/>
            <person name="Skryabin K.G."/>
            <person name="Ravin N.V."/>
        </authorList>
    </citation>
    <scope>NUCLEOTIDE SEQUENCE [LARGE SCALE GENOMIC DNA]</scope>
    <source>
        <strain evidence="2">DSM 19380 / VKM B-2539 / Kam940</strain>
    </source>
</reference>
<evidence type="ECO:0000313" key="1">
    <source>
        <dbReference type="EMBL" id="AFH42598.1"/>
    </source>
</evidence>
<accession>I0A0U1</accession>
<proteinExistence type="predicted"/>
<gene>
    <name evidence="1" type="ordered locus">FFONT_0608</name>
</gene>